<dbReference type="AlphaFoldDB" id="A0A1U7HI30"/>
<evidence type="ECO:0000313" key="3">
    <source>
        <dbReference type="Proteomes" id="UP000186868"/>
    </source>
</evidence>
<dbReference type="RefSeq" id="WP_073599507.1">
    <property type="nucleotide sequence ID" value="NZ_MRCB01000010.1"/>
</dbReference>
<dbReference type="Proteomes" id="UP000186868">
    <property type="component" value="Unassembled WGS sequence"/>
</dbReference>
<dbReference type="OrthoDB" id="560125at2"/>
<organism evidence="2 3">
    <name type="scientific">Hydrococcus rivularis NIES-593</name>
    <dbReference type="NCBI Taxonomy" id="1921803"/>
    <lineage>
        <taxon>Bacteria</taxon>
        <taxon>Bacillati</taxon>
        <taxon>Cyanobacteriota</taxon>
        <taxon>Cyanophyceae</taxon>
        <taxon>Pleurocapsales</taxon>
        <taxon>Hydrococcaceae</taxon>
        <taxon>Hydrococcus</taxon>
    </lineage>
</organism>
<dbReference type="InterPro" id="IPR014945">
    <property type="entry name" value="DUF1816"/>
</dbReference>
<dbReference type="EMBL" id="MRCB01000010">
    <property type="protein sequence ID" value="OKH23227.1"/>
    <property type="molecule type" value="Genomic_DNA"/>
</dbReference>
<keyword evidence="1" id="KW-0812">Transmembrane</keyword>
<keyword evidence="1" id="KW-1133">Transmembrane helix</keyword>
<evidence type="ECO:0000256" key="1">
    <source>
        <dbReference type="SAM" id="Phobius"/>
    </source>
</evidence>
<dbReference type="STRING" id="1921803.NIES593_10315"/>
<feature type="transmembrane region" description="Helical" evidence="1">
    <location>
        <begin position="6"/>
        <end position="22"/>
    </location>
</feature>
<reference evidence="2 3" key="1">
    <citation type="submission" date="2016-11" db="EMBL/GenBank/DDBJ databases">
        <title>Draft Genome Sequences of Nine Cyanobacterial Strains from Diverse Habitats.</title>
        <authorList>
            <person name="Zhu T."/>
            <person name="Hou S."/>
            <person name="Lu X."/>
            <person name="Hess W.R."/>
        </authorList>
    </citation>
    <scope>NUCLEOTIDE SEQUENCE [LARGE SCALE GENOMIC DNA]</scope>
    <source>
        <strain evidence="2 3">NIES-593</strain>
    </source>
</reference>
<keyword evidence="3" id="KW-1185">Reference proteome</keyword>
<sequence>MLGILLFGLYFTLFSLVVYYFRSWAQNRWWVKIDTQSPQCTYYFGPFDAEEEAKSLYGDYIEDLQEEGARGISIQIQRCQPQQLTIFEKDSEATCQ</sequence>
<comment type="caution">
    <text evidence="2">The sequence shown here is derived from an EMBL/GenBank/DDBJ whole genome shotgun (WGS) entry which is preliminary data.</text>
</comment>
<keyword evidence="1" id="KW-0472">Membrane</keyword>
<name>A0A1U7HI30_9CYAN</name>
<protein>
    <recommendedName>
        <fullName evidence="4">DUF1816 domain-containing protein</fullName>
    </recommendedName>
</protein>
<evidence type="ECO:0000313" key="2">
    <source>
        <dbReference type="EMBL" id="OKH23227.1"/>
    </source>
</evidence>
<proteinExistence type="predicted"/>
<accession>A0A1U7HI30</accession>
<evidence type="ECO:0008006" key="4">
    <source>
        <dbReference type="Google" id="ProtNLM"/>
    </source>
</evidence>
<dbReference type="Pfam" id="PF08846">
    <property type="entry name" value="DUF1816"/>
    <property type="match status" value="1"/>
</dbReference>
<gene>
    <name evidence="2" type="ORF">NIES593_10315</name>
</gene>